<reference evidence="6" key="2">
    <citation type="journal article" date="2021" name="PeerJ">
        <title>Extensive microbial diversity within the chicken gut microbiome revealed by metagenomics and culture.</title>
        <authorList>
            <person name="Gilroy R."/>
            <person name="Ravi A."/>
            <person name="Getino M."/>
            <person name="Pursley I."/>
            <person name="Horton D.L."/>
            <person name="Alikhan N.F."/>
            <person name="Baker D."/>
            <person name="Gharbi K."/>
            <person name="Hall N."/>
            <person name="Watson M."/>
            <person name="Adriaenssens E.M."/>
            <person name="Foster-Nyarko E."/>
            <person name="Jarju S."/>
            <person name="Secka A."/>
            <person name="Antonio M."/>
            <person name="Oren A."/>
            <person name="Chaudhuri R.R."/>
            <person name="La Ragione R."/>
            <person name="Hildebrand F."/>
            <person name="Pallen M.J."/>
        </authorList>
    </citation>
    <scope>NUCLEOTIDE SEQUENCE</scope>
    <source>
        <strain evidence="6">2830</strain>
    </source>
</reference>
<dbReference type="EMBL" id="DVMH01000019">
    <property type="protein sequence ID" value="HIU10261.1"/>
    <property type="molecule type" value="Genomic_DNA"/>
</dbReference>
<dbReference type="InterPro" id="IPR057240">
    <property type="entry name" value="ParB_dimer_C"/>
</dbReference>
<dbReference type="InterPro" id="IPR041468">
    <property type="entry name" value="HTH_ParB/Spo0J"/>
</dbReference>
<dbReference type="GO" id="GO:0009295">
    <property type="term" value="C:nucleoid"/>
    <property type="evidence" value="ECO:0007669"/>
    <property type="project" value="UniProtKB-SubCell"/>
</dbReference>
<gene>
    <name evidence="6" type="ORF">IAB00_03310</name>
</gene>
<dbReference type="Gene3D" id="1.10.10.2830">
    <property type="match status" value="1"/>
</dbReference>
<dbReference type="FunFam" id="3.90.1530.30:FF:000001">
    <property type="entry name" value="Chromosome partitioning protein ParB"/>
    <property type="match status" value="1"/>
</dbReference>
<keyword evidence="3" id="KW-0159">Chromosome partition</keyword>
<dbReference type="Pfam" id="PF02195">
    <property type="entry name" value="ParB_N"/>
    <property type="match status" value="1"/>
</dbReference>
<reference evidence="6" key="1">
    <citation type="submission" date="2020-10" db="EMBL/GenBank/DDBJ databases">
        <authorList>
            <person name="Gilroy R."/>
        </authorList>
    </citation>
    <scope>NUCLEOTIDE SEQUENCE</scope>
    <source>
        <strain evidence="6">2830</strain>
    </source>
</reference>
<dbReference type="InterPro" id="IPR050336">
    <property type="entry name" value="Chromosome_partition/occlusion"/>
</dbReference>
<dbReference type="Proteomes" id="UP000824124">
    <property type="component" value="Unassembled WGS sequence"/>
</dbReference>
<dbReference type="SUPFAM" id="SSF109709">
    <property type="entry name" value="KorB DNA-binding domain-like"/>
    <property type="match status" value="1"/>
</dbReference>
<evidence type="ECO:0000256" key="4">
    <source>
        <dbReference type="ARBA" id="ARBA00023125"/>
    </source>
</evidence>
<feature type="domain" description="ParB-like N-terminal" evidence="5">
    <location>
        <begin position="33"/>
        <end position="124"/>
    </location>
</feature>
<dbReference type="SMART" id="SM00470">
    <property type="entry name" value="ParB"/>
    <property type="match status" value="1"/>
</dbReference>
<dbReference type="Pfam" id="PF17762">
    <property type="entry name" value="HTH_ParB"/>
    <property type="match status" value="1"/>
</dbReference>
<organism evidence="6 7">
    <name type="scientific">Candidatus Avidehalobacter gallistercoris</name>
    <dbReference type="NCBI Taxonomy" id="2840694"/>
    <lineage>
        <taxon>Bacteria</taxon>
        <taxon>Bacillati</taxon>
        <taxon>Bacillota</taxon>
        <taxon>Clostridia</taxon>
        <taxon>Eubacteriales</taxon>
        <taxon>Peptococcaceae</taxon>
        <taxon>Peptococcaceae incertae sedis</taxon>
        <taxon>Candidatus Avidehalobacter</taxon>
    </lineage>
</organism>
<dbReference type="Pfam" id="PF23552">
    <property type="entry name" value="ParB_C"/>
    <property type="match status" value="1"/>
</dbReference>
<proteinExistence type="inferred from homology"/>
<protein>
    <submittedName>
        <fullName evidence="6">ParB/RepB/Spo0J family partition protein</fullName>
    </submittedName>
</protein>
<evidence type="ECO:0000313" key="7">
    <source>
        <dbReference type="Proteomes" id="UP000824124"/>
    </source>
</evidence>
<dbReference type="PANTHER" id="PTHR33375">
    <property type="entry name" value="CHROMOSOME-PARTITIONING PROTEIN PARB-RELATED"/>
    <property type="match status" value="1"/>
</dbReference>
<name>A0A9D1KZC2_9FIRM</name>
<dbReference type="FunFam" id="1.10.10.2830:FF:000001">
    <property type="entry name" value="Chromosome partitioning protein ParB"/>
    <property type="match status" value="1"/>
</dbReference>
<dbReference type="GO" id="GO:0007059">
    <property type="term" value="P:chromosome segregation"/>
    <property type="evidence" value="ECO:0007669"/>
    <property type="project" value="UniProtKB-KW"/>
</dbReference>
<dbReference type="PANTHER" id="PTHR33375:SF1">
    <property type="entry name" value="CHROMOSOME-PARTITIONING PROTEIN PARB-RELATED"/>
    <property type="match status" value="1"/>
</dbReference>
<dbReference type="GO" id="GO:0045881">
    <property type="term" value="P:positive regulation of sporulation resulting in formation of a cellular spore"/>
    <property type="evidence" value="ECO:0007669"/>
    <property type="project" value="TreeGrafter"/>
</dbReference>
<comment type="similarity">
    <text evidence="2">Belongs to the ParB family.</text>
</comment>
<dbReference type="CDD" id="cd16393">
    <property type="entry name" value="SPO0J_N"/>
    <property type="match status" value="1"/>
</dbReference>
<dbReference type="InterPro" id="IPR004437">
    <property type="entry name" value="ParB/RepB/Spo0J"/>
</dbReference>
<evidence type="ECO:0000256" key="1">
    <source>
        <dbReference type="ARBA" id="ARBA00004453"/>
    </source>
</evidence>
<comment type="subcellular location">
    <subcellularLocation>
        <location evidence="1">Cytoplasm</location>
        <location evidence="1">Nucleoid</location>
    </subcellularLocation>
</comment>
<accession>A0A9D1KZC2</accession>
<evidence type="ECO:0000256" key="2">
    <source>
        <dbReference type="ARBA" id="ARBA00006295"/>
    </source>
</evidence>
<dbReference type="GO" id="GO:0005694">
    <property type="term" value="C:chromosome"/>
    <property type="evidence" value="ECO:0007669"/>
    <property type="project" value="TreeGrafter"/>
</dbReference>
<evidence type="ECO:0000256" key="3">
    <source>
        <dbReference type="ARBA" id="ARBA00022829"/>
    </source>
</evidence>
<sequence length="304" mass="33233">MVKKGLGSGVDALFGSMSAPLAQMQEQSGDRVLELKLTDIAANPGQPRRSFEQGKLNELAASIREQGVLQPILVRPAGQSGKYEIVAGERRYRAARLAGLSTIPAIVKELEDKTTLEIALIENIQRQELNPLEEAASYRDLLDNYGYTQAALATRLGKSRVYVANTLRLLGLPSEIQALIAKGGLSAGHGRALLMAEDKADQLLLAEYAKEQGLSVRQTEDLAKNPAALHRATAGRTVKLTSSKPVDKPQDLLLTAVGEKLRERLQTKVSVKQLGKRHGRITLEYYSDEELERLLDMLLPGVTF</sequence>
<evidence type="ECO:0000259" key="5">
    <source>
        <dbReference type="SMART" id="SM00470"/>
    </source>
</evidence>
<dbReference type="Gene3D" id="3.90.1530.30">
    <property type="match status" value="1"/>
</dbReference>
<dbReference type="InterPro" id="IPR003115">
    <property type="entry name" value="ParB_N"/>
</dbReference>
<dbReference type="NCBIfam" id="TIGR00180">
    <property type="entry name" value="parB_part"/>
    <property type="match status" value="1"/>
</dbReference>
<dbReference type="AlphaFoldDB" id="A0A9D1KZC2"/>
<dbReference type="InterPro" id="IPR036086">
    <property type="entry name" value="ParB/Sulfiredoxin_sf"/>
</dbReference>
<dbReference type="SUPFAM" id="SSF110849">
    <property type="entry name" value="ParB/Sulfiredoxin"/>
    <property type="match status" value="1"/>
</dbReference>
<keyword evidence="4" id="KW-0238">DNA-binding</keyword>
<evidence type="ECO:0000313" key="6">
    <source>
        <dbReference type="EMBL" id="HIU10261.1"/>
    </source>
</evidence>
<comment type="caution">
    <text evidence="6">The sequence shown here is derived from an EMBL/GenBank/DDBJ whole genome shotgun (WGS) entry which is preliminary data.</text>
</comment>
<dbReference type="GO" id="GO:0003677">
    <property type="term" value="F:DNA binding"/>
    <property type="evidence" value="ECO:0007669"/>
    <property type="project" value="UniProtKB-KW"/>
</dbReference>